<dbReference type="InterPro" id="IPR010982">
    <property type="entry name" value="Lambda_DNA-bd_dom_sf"/>
</dbReference>
<evidence type="ECO:0000259" key="2">
    <source>
        <dbReference type="PROSITE" id="PS50943"/>
    </source>
</evidence>
<dbReference type="AlphaFoldDB" id="A0A4Y1N0H7"/>
<sequence length="86" mass="9327">MISAKQIKAARIFLDWEQRDLAESSGLSLPTIQRMEKFGLERSSVANAQKVRSALEAAGVEFIAENGGGPGVRLRKLDNGPSKKEA</sequence>
<dbReference type="InterPro" id="IPR001387">
    <property type="entry name" value="Cro/C1-type_HTH"/>
</dbReference>
<reference evidence="3" key="1">
    <citation type="submission" date="2017-12" db="EMBL/GenBank/DDBJ databases">
        <authorList>
            <person name="Martens C."/>
            <person name="Dahlstrom E."/>
            <person name="Barbian K."/>
            <person name="Sykora L."/>
            <person name="Ricklefs S."/>
            <person name="Bruno D."/>
            <person name="Anzick I."/>
            <person name="Myles I."/>
            <person name="Datta S.K."/>
        </authorList>
    </citation>
    <scope>NUCLEOTIDE SEQUENCE</scope>
    <source>
        <strain evidence="3">AD2</strain>
    </source>
</reference>
<gene>
    <name evidence="3" type="ORF">RADP37_05556</name>
</gene>
<proteinExistence type="predicted"/>
<organism evidence="3">
    <name type="scientific">Roseomonas mucosa</name>
    <dbReference type="NCBI Taxonomy" id="207340"/>
    <lineage>
        <taxon>Bacteria</taxon>
        <taxon>Pseudomonadati</taxon>
        <taxon>Pseudomonadota</taxon>
        <taxon>Alphaproteobacteria</taxon>
        <taxon>Acetobacterales</taxon>
        <taxon>Roseomonadaceae</taxon>
        <taxon>Roseomonas</taxon>
    </lineage>
</organism>
<feature type="region of interest" description="Disordered" evidence="1">
    <location>
        <begin position="67"/>
        <end position="86"/>
    </location>
</feature>
<evidence type="ECO:0000313" key="3">
    <source>
        <dbReference type="EMBL" id="AWV23304.1"/>
    </source>
</evidence>
<dbReference type="GO" id="GO:0003677">
    <property type="term" value="F:DNA binding"/>
    <property type="evidence" value="ECO:0007669"/>
    <property type="project" value="InterPro"/>
</dbReference>
<feature type="compositionally biased region" description="Basic and acidic residues" evidence="1">
    <location>
        <begin position="75"/>
        <end position="86"/>
    </location>
</feature>
<evidence type="ECO:0000256" key="1">
    <source>
        <dbReference type="SAM" id="MobiDB-lite"/>
    </source>
</evidence>
<dbReference type="RefSeq" id="WP_397540494.1">
    <property type="nucleotide sequence ID" value="NZ_CP025189.1"/>
</dbReference>
<accession>A0A4Y1N0H7</accession>
<dbReference type="SUPFAM" id="SSF47413">
    <property type="entry name" value="lambda repressor-like DNA-binding domains"/>
    <property type="match status" value="1"/>
</dbReference>
<protein>
    <recommendedName>
        <fullName evidence="2">HTH cro/C1-type domain-containing protein</fullName>
    </recommendedName>
</protein>
<dbReference type="Gene3D" id="1.10.260.40">
    <property type="entry name" value="lambda repressor-like DNA-binding domains"/>
    <property type="match status" value="1"/>
</dbReference>
<dbReference type="PROSITE" id="PS50943">
    <property type="entry name" value="HTH_CROC1"/>
    <property type="match status" value="1"/>
</dbReference>
<dbReference type="EMBL" id="CP025189">
    <property type="protein sequence ID" value="AWV23304.1"/>
    <property type="molecule type" value="Genomic_DNA"/>
</dbReference>
<name>A0A4Y1N0H7_9PROT</name>
<feature type="domain" description="HTH cro/C1-type" evidence="2">
    <location>
        <begin position="7"/>
        <end position="62"/>
    </location>
</feature>